<dbReference type="Gramene" id="AUR62014728-RA">
    <property type="protein sequence ID" value="AUR62014728-RA:cds"/>
    <property type="gene ID" value="AUR62014728"/>
</dbReference>
<feature type="compositionally biased region" description="Basic and acidic residues" evidence="1">
    <location>
        <begin position="87"/>
        <end position="113"/>
    </location>
</feature>
<dbReference type="EnsemblPlants" id="AUR62014728-RA">
    <property type="protein sequence ID" value="AUR62014728-RA:cds"/>
    <property type="gene ID" value="AUR62014728"/>
</dbReference>
<reference evidence="2" key="1">
    <citation type="journal article" date="2017" name="Nature">
        <title>The genome of Chenopodium quinoa.</title>
        <authorList>
            <person name="Jarvis D.E."/>
            <person name="Ho Y.S."/>
            <person name="Lightfoot D.J."/>
            <person name="Schmoeckel S.M."/>
            <person name="Li B."/>
            <person name="Borm T.J.A."/>
            <person name="Ohyanagi H."/>
            <person name="Mineta K."/>
            <person name="Michell C.T."/>
            <person name="Saber N."/>
            <person name="Kharbatia N.M."/>
            <person name="Rupper R.R."/>
            <person name="Sharp A.R."/>
            <person name="Dally N."/>
            <person name="Boughton B.A."/>
            <person name="Woo Y.H."/>
            <person name="Gao G."/>
            <person name="Schijlen E.G.W.M."/>
            <person name="Guo X."/>
            <person name="Momin A.A."/>
            <person name="Negrao S."/>
            <person name="Al-Babili S."/>
            <person name="Gehring C."/>
            <person name="Roessner U."/>
            <person name="Jung C."/>
            <person name="Murphy K."/>
            <person name="Arold S.T."/>
            <person name="Gojobori T."/>
            <person name="van der Linden C.G."/>
            <person name="van Loo E.N."/>
            <person name="Jellen E.N."/>
            <person name="Maughan P.J."/>
            <person name="Tester M."/>
        </authorList>
    </citation>
    <scope>NUCLEOTIDE SEQUENCE [LARGE SCALE GENOMIC DNA]</scope>
    <source>
        <strain evidence="2">cv. PI 614886</strain>
    </source>
</reference>
<accession>A0A803LL81</accession>
<keyword evidence="3" id="KW-1185">Reference proteome</keyword>
<sequence length="169" mass="18614">MVGCQNSTEITCIAHGPLATLFPAFLDPQVASQQHHGHSHHDFIAVRADQFAPYGVVSVAEAVVDNVVGAGFYDDVVSMKDVERVVEEEEREKRVVEEEVMSKGREDISKVVERSTWTPPPSSSPSSPLRRQEKFSPAIFSEKPPASSRFGHHRRPAKAKPALSEGNQI</sequence>
<evidence type="ECO:0000313" key="2">
    <source>
        <dbReference type="EnsemblPlants" id="AUR62014728-RA:cds"/>
    </source>
</evidence>
<feature type="region of interest" description="Disordered" evidence="1">
    <location>
        <begin position="87"/>
        <end position="169"/>
    </location>
</feature>
<protein>
    <submittedName>
        <fullName evidence="2">Uncharacterized protein</fullName>
    </submittedName>
</protein>
<dbReference type="Proteomes" id="UP000596660">
    <property type="component" value="Unplaced"/>
</dbReference>
<proteinExistence type="predicted"/>
<organism evidence="2 3">
    <name type="scientific">Chenopodium quinoa</name>
    <name type="common">Quinoa</name>
    <dbReference type="NCBI Taxonomy" id="63459"/>
    <lineage>
        <taxon>Eukaryota</taxon>
        <taxon>Viridiplantae</taxon>
        <taxon>Streptophyta</taxon>
        <taxon>Embryophyta</taxon>
        <taxon>Tracheophyta</taxon>
        <taxon>Spermatophyta</taxon>
        <taxon>Magnoliopsida</taxon>
        <taxon>eudicotyledons</taxon>
        <taxon>Gunneridae</taxon>
        <taxon>Pentapetalae</taxon>
        <taxon>Caryophyllales</taxon>
        <taxon>Chenopodiaceae</taxon>
        <taxon>Chenopodioideae</taxon>
        <taxon>Atripliceae</taxon>
        <taxon>Chenopodium</taxon>
    </lineage>
</organism>
<evidence type="ECO:0000313" key="3">
    <source>
        <dbReference type="Proteomes" id="UP000596660"/>
    </source>
</evidence>
<name>A0A803LL81_CHEQI</name>
<dbReference type="AlphaFoldDB" id="A0A803LL81"/>
<reference evidence="2" key="2">
    <citation type="submission" date="2021-03" db="UniProtKB">
        <authorList>
            <consortium name="EnsemblPlants"/>
        </authorList>
    </citation>
    <scope>IDENTIFICATION</scope>
</reference>
<evidence type="ECO:0000256" key="1">
    <source>
        <dbReference type="SAM" id="MobiDB-lite"/>
    </source>
</evidence>